<protein>
    <submittedName>
        <fullName evidence="1">Uncharacterized protein</fullName>
    </submittedName>
</protein>
<reference evidence="1 2" key="1">
    <citation type="submission" date="2021-06" db="EMBL/GenBank/DDBJ databases">
        <title>Complete genome sequence of Erwinia phage pEa_SNUABM_03.</title>
        <authorList>
            <person name="Kim S.G."/>
            <person name="Park S.C."/>
        </authorList>
    </citation>
    <scope>NUCLEOTIDE SEQUENCE [LARGE SCALE GENOMIC DNA]</scope>
</reference>
<dbReference type="EMBL" id="MZ443770">
    <property type="protein sequence ID" value="QZE56530.1"/>
    <property type="molecule type" value="Genomic_DNA"/>
</dbReference>
<accession>A0AAE8BYY4</accession>
<proteinExistence type="predicted"/>
<dbReference type="Proteomes" id="UP000827787">
    <property type="component" value="Segment"/>
</dbReference>
<evidence type="ECO:0000313" key="1">
    <source>
        <dbReference type="EMBL" id="QZE56530.1"/>
    </source>
</evidence>
<name>A0AAE8BYY4_9CAUD</name>
<organism evidence="1 2">
    <name type="scientific">Erwinia phage pEa_SNUABM_3</name>
    <dbReference type="NCBI Taxonomy" id="2869552"/>
    <lineage>
        <taxon>Viruses</taxon>
        <taxon>Duplodnaviria</taxon>
        <taxon>Heunggongvirae</taxon>
        <taxon>Uroviricota</taxon>
        <taxon>Caudoviricetes</taxon>
        <taxon>Alexandravirus</taxon>
        <taxon>Alexandravirus SNUABM3</taxon>
    </lineage>
</organism>
<evidence type="ECO:0000313" key="2">
    <source>
        <dbReference type="Proteomes" id="UP000827787"/>
    </source>
</evidence>
<keyword evidence="2" id="KW-1185">Reference proteome</keyword>
<sequence length="85" mass="9777">MDFNLGCMSDDTQIRFLDMPVLEHKQLTAEQHKQYGELMPKIRELSKHCIVSAHRVVDGKPVERVQLQMSRTTLDKINAIAKGEQ</sequence>
<gene>
    <name evidence="1" type="ORF">pEaSNUABM3_00333</name>
</gene>